<dbReference type="GO" id="GO:0005730">
    <property type="term" value="C:nucleolus"/>
    <property type="evidence" value="ECO:0007669"/>
    <property type="project" value="TreeGrafter"/>
</dbReference>
<dbReference type="InterPro" id="IPR040205">
    <property type="entry name" value="HIN-200"/>
</dbReference>
<feature type="region of interest" description="Disordered" evidence="4">
    <location>
        <begin position="82"/>
        <end position="154"/>
    </location>
</feature>
<dbReference type="FunFam" id="2.40.50.140:FF:000105">
    <property type="entry name" value="Myeloid cell nuclear differentiation antigen"/>
    <property type="match status" value="1"/>
</dbReference>
<dbReference type="GO" id="GO:0002218">
    <property type="term" value="P:activation of innate immune response"/>
    <property type="evidence" value="ECO:0007669"/>
    <property type="project" value="InterPro"/>
</dbReference>
<dbReference type="eggNOG" id="ENOG502QTQS">
    <property type="taxonomic scope" value="Eukaryota"/>
</dbReference>
<dbReference type="GO" id="GO:0035458">
    <property type="term" value="P:cellular response to interferon-beta"/>
    <property type="evidence" value="ECO:0007669"/>
    <property type="project" value="InterPro"/>
</dbReference>
<dbReference type="SMART" id="SM01289">
    <property type="entry name" value="PYRIN"/>
    <property type="match status" value="1"/>
</dbReference>
<evidence type="ECO:0000256" key="1">
    <source>
        <dbReference type="ARBA" id="ARBA00004123"/>
    </source>
</evidence>
<evidence type="ECO:0000259" key="6">
    <source>
        <dbReference type="PROSITE" id="PS50834"/>
    </source>
</evidence>
<reference evidence="7" key="2">
    <citation type="submission" date="2025-08" db="UniProtKB">
        <authorList>
            <consortium name="Ensembl"/>
        </authorList>
    </citation>
    <scope>IDENTIFICATION</scope>
    <source>
        <strain evidence="7">Isolate ISIS603380</strain>
    </source>
</reference>
<keyword evidence="3" id="KW-0539">Nucleus</keyword>
<evidence type="ECO:0000256" key="4">
    <source>
        <dbReference type="SAM" id="MobiDB-lite"/>
    </source>
</evidence>
<reference evidence="7" key="3">
    <citation type="submission" date="2025-09" db="UniProtKB">
        <authorList>
            <consortium name="Ensembl"/>
        </authorList>
    </citation>
    <scope>IDENTIFICATION</scope>
    <source>
        <strain evidence="7">Isolate ISIS603380</strain>
    </source>
</reference>
<dbReference type="CDD" id="cd08305">
    <property type="entry name" value="Pyrin"/>
    <property type="match status" value="1"/>
</dbReference>
<evidence type="ECO:0000256" key="3">
    <source>
        <dbReference type="ARBA" id="ARBA00023242"/>
    </source>
</evidence>
<dbReference type="Proteomes" id="UP000007646">
    <property type="component" value="Unassembled WGS sequence"/>
</dbReference>
<accession>G3TRT8</accession>
<dbReference type="GO" id="GO:0005654">
    <property type="term" value="C:nucleoplasm"/>
    <property type="evidence" value="ECO:0007669"/>
    <property type="project" value="TreeGrafter"/>
</dbReference>
<dbReference type="PANTHER" id="PTHR12200">
    <property type="entry name" value="INTERFERON-INDUCIBLE PROTEIN AIM2 FAMILY MEMBER"/>
    <property type="match status" value="1"/>
</dbReference>
<dbReference type="Ensembl" id="ENSLAFT00000028108.1">
    <property type="protein sequence ID" value="ENSLAFP00000018296.1"/>
    <property type="gene ID" value="ENSLAFG00000002774.3"/>
</dbReference>
<dbReference type="AlphaFoldDB" id="G3TRT8"/>
<dbReference type="InterPro" id="IPR004020">
    <property type="entry name" value="DAPIN"/>
</dbReference>
<dbReference type="GeneTree" id="ENSGT00390000013296"/>
<dbReference type="PROSITE" id="PS50834">
    <property type="entry name" value="HIN_200"/>
    <property type="match status" value="1"/>
</dbReference>
<keyword evidence="8" id="KW-1185">Reference proteome</keyword>
<dbReference type="PROSITE" id="PS50824">
    <property type="entry name" value="DAPIN"/>
    <property type="match status" value="1"/>
</dbReference>
<evidence type="ECO:0000256" key="2">
    <source>
        <dbReference type="ARBA" id="ARBA00008647"/>
    </source>
</evidence>
<organism evidence="7 8">
    <name type="scientific">Loxodonta africana</name>
    <name type="common">African elephant</name>
    <dbReference type="NCBI Taxonomy" id="9785"/>
    <lineage>
        <taxon>Eukaryota</taxon>
        <taxon>Metazoa</taxon>
        <taxon>Chordata</taxon>
        <taxon>Craniata</taxon>
        <taxon>Vertebrata</taxon>
        <taxon>Euteleostomi</taxon>
        <taxon>Mammalia</taxon>
        <taxon>Eutheria</taxon>
        <taxon>Afrotheria</taxon>
        <taxon>Proboscidea</taxon>
        <taxon>Elephantidae</taxon>
        <taxon>Loxodonta</taxon>
    </lineage>
</organism>
<dbReference type="Pfam" id="PF02758">
    <property type="entry name" value="PYRIN"/>
    <property type="match status" value="1"/>
</dbReference>
<dbReference type="FunFam" id="1.10.533.10:FF:000011">
    <property type="entry name" value="Myeloid cell nuclear differentiation antigen"/>
    <property type="match status" value="1"/>
</dbReference>
<dbReference type="InterPro" id="IPR004021">
    <property type="entry name" value="HIN200/IF120x"/>
</dbReference>
<sequence length="399" mass="44884">MTAEYKKIVLLKGLESINDYQFNTIKSLLARDLQLTKKMQDEYDRIKIADLMEEKFRGAASVDKLIELFKDMPQLKDLAKSLRSEKSKAKEATPAKKSRQEEADSATPVPTTSKALTPVGVEETPGGQKRKNITKEKSGIKKKKVSEKQIQSPCLSGASTSAIMGHLPPFPTLSSTPPSMENQRPQAQHQVATKKNALPNSPIVVRVLKATEAFEFESSEESKDMMFHATVVTENTFFQVKVFNINLKEKFTPKRVIVIKGYSESKGILEIKEASSVSEAGPDQKIEVPVRIIKRANETPKIDNLQKQASGTFVYGLFMLHKKTVNKKSTIYEIQDDTGKMDVVGKRKWHNIMCEEGDKLRLFCFQLRMMDYKLKLISGTHSFIKVSRAGNCQECETAQ</sequence>
<dbReference type="HOGENOM" id="CLU_020123_2_0_1"/>
<dbReference type="SUPFAM" id="SSF159141">
    <property type="entry name" value="HIN-2000 domain-like"/>
    <property type="match status" value="2"/>
</dbReference>
<dbReference type="InParanoid" id="G3TRT8"/>
<dbReference type="Gene3D" id="2.40.50.140">
    <property type="entry name" value="Nucleic acid-binding proteins"/>
    <property type="match status" value="2"/>
</dbReference>
<evidence type="ECO:0000313" key="7">
    <source>
        <dbReference type="Ensembl" id="ENSLAFP00000018296.1"/>
    </source>
</evidence>
<feature type="domain" description="Pyrin" evidence="5">
    <location>
        <begin position="1"/>
        <end position="88"/>
    </location>
</feature>
<dbReference type="PANTHER" id="PTHR12200:SF25">
    <property type="entry name" value="PYRIN AND HIN DOMAIN-CONTAINING PROTEIN 1"/>
    <property type="match status" value="1"/>
</dbReference>
<feature type="compositionally biased region" description="Basic and acidic residues" evidence="4">
    <location>
        <begin position="82"/>
        <end position="102"/>
    </location>
</feature>
<protein>
    <submittedName>
        <fullName evidence="7">Myeloid cell nuclear differentiation antigen</fullName>
    </submittedName>
</protein>
<dbReference type="Gene3D" id="1.10.533.10">
    <property type="entry name" value="Death Domain, Fas"/>
    <property type="match status" value="1"/>
</dbReference>
<name>G3TRT8_LOXAF</name>
<comment type="subcellular location">
    <subcellularLocation>
        <location evidence="1">Nucleus</location>
    </subcellularLocation>
</comment>
<proteinExistence type="inferred from homology"/>
<dbReference type="Pfam" id="PF02760">
    <property type="entry name" value="HIN"/>
    <property type="match status" value="1"/>
</dbReference>
<dbReference type="STRING" id="9785.ENSLAFP00000018296"/>
<feature type="domain" description="HIN-200" evidence="6">
    <location>
        <begin position="187"/>
        <end position="387"/>
    </location>
</feature>
<dbReference type="SUPFAM" id="SSF47986">
    <property type="entry name" value="DEATH domain"/>
    <property type="match status" value="1"/>
</dbReference>
<dbReference type="GO" id="GO:0005829">
    <property type="term" value="C:cytosol"/>
    <property type="evidence" value="ECO:0007669"/>
    <property type="project" value="TreeGrafter"/>
</dbReference>
<evidence type="ECO:0000259" key="5">
    <source>
        <dbReference type="PROSITE" id="PS50824"/>
    </source>
</evidence>
<dbReference type="GO" id="GO:0003690">
    <property type="term" value="F:double-stranded DNA binding"/>
    <property type="evidence" value="ECO:0007669"/>
    <property type="project" value="TreeGrafter"/>
</dbReference>
<dbReference type="InterPro" id="IPR012340">
    <property type="entry name" value="NA-bd_OB-fold"/>
</dbReference>
<comment type="similarity">
    <text evidence="2">Belongs to the HIN-200 family.</text>
</comment>
<dbReference type="OMA" id="HNIKCEE"/>
<evidence type="ECO:0000313" key="8">
    <source>
        <dbReference type="Proteomes" id="UP000007646"/>
    </source>
</evidence>
<dbReference type="FunCoup" id="G3TRT8">
    <property type="interactions" value="2"/>
</dbReference>
<dbReference type="FunFam" id="2.40.50.140:FF:000101">
    <property type="entry name" value="Myeloid cell nuclear differentiation antigen"/>
    <property type="match status" value="1"/>
</dbReference>
<reference evidence="7 8" key="1">
    <citation type="submission" date="2009-06" db="EMBL/GenBank/DDBJ databases">
        <title>The Genome Sequence of Loxodonta africana (African elephant).</title>
        <authorList>
            <person name="Di Palma F."/>
            <person name="Heiman D."/>
            <person name="Young S."/>
            <person name="Johnson J."/>
            <person name="Lander E.S."/>
            <person name="Lindblad-Toh K."/>
        </authorList>
    </citation>
    <scope>NUCLEOTIDE SEQUENCE [LARGE SCALE GENOMIC DNA]</scope>
    <source>
        <strain evidence="7 8">Isolate ISIS603380</strain>
    </source>
</reference>
<dbReference type="InterPro" id="IPR011029">
    <property type="entry name" value="DEATH-like_dom_sf"/>
</dbReference>